<evidence type="ECO:0008006" key="4">
    <source>
        <dbReference type="Google" id="ProtNLM"/>
    </source>
</evidence>
<sequence>MKNPGSVSVIFQTVLLFMTTLKTNTNPNSASVSFISRQLQFLCATEPQVILTTEYIFIVRASFRCYVSDALFASEN</sequence>
<dbReference type="EMBL" id="JAYMYR010000004">
    <property type="protein sequence ID" value="KAK7367083.1"/>
    <property type="molecule type" value="Genomic_DNA"/>
</dbReference>
<comment type="caution">
    <text evidence="2">The sequence shown here is derived from an EMBL/GenBank/DDBJ whole genome shotgun (WGS) entry which is preliminary data.</text>
</comment>
<gene>
    <name evidence="2" type="ORF">VNO80_09092</name>
</gene>
<evidence type="ECO:0000313" key="2">
    <source>
        <dbReference type="EMBL" id="KAK7367083.1"/>
    </source>
</evidence>
<dbReference type="Proteomes" id="UP001374584">
    <property type="component" value="Unassembled WGS sequence"/>
</dbReference>
<organism evidence="2 3">
    <name type="scientific">Phaseolus coccineus</name>
    <name type="common">Scarlet runner bean</name>
    <name type="synonym">Phaseolus multiflorus</name>
    <dbReference type="NCBI Taxonomy" id="3886"/>
    <lineage>
        <taxon>Eukaryota</taxon>
        <taxon>Viridiplantae</taxon>
        <taxon>Streptophyta</taxon>
        <taxon>Embryophyta</taxon>
        <taxon>Tracheophyta</taxon>
        <taxon>Spermatophyta</taxon>
        <taxon>Magnoliopsida</taxon>
        <taxon>eudicotyledons</taxon>
        <taxon>Gunneridae</taxon>
        <taxon>Pentapetalae</taxon>
        <taxon>rosids</taxon>
        <taxon>fabids</taxon>
        <taxon>Fabales</taxon>
        <taxon>Fabaceae</taxon>
        <taxon>Papilionoideae</taxon>
        <taxon>50 kb inversion clade</taxon>
        <taxon>NPAAA clade</taxon>
        <taxon>indigoferoid/millettioid clade</taxon>
        <taxon>Phaseoleae</taxon>
        <taxon>Phaseolus</taxon>
    </lineage>
</organism>
<proteinExistence type="predicted"/>
<protein>
    <recommendedName>
        <fullName evidence="4">Secreted protein</fullName>
    </recommendedName>
</protein>
<keyword evidence="3" id="KW-1185">Reference proteome</keyword>
<dbReference type="AlphaFoldDB" id="A0AAN9RI02"/>
<feature type="signal peptide" evidence="1">
    <location>
        <begin position="1"/>
        <end position="25"/>
    </location>
</feature>
<accession>A0AAN9RI02</accession>
<name>A0AAN9RI02_PHACN</name>
<feature type="chain" id="PRO_5042985071" description="Secreted protein" evidence="1">
    <location>
        <begin position="26"/>
        <end position="76"/>
    </location>
</feature>
<keyword evidence="1" id="KW-0732">Signal</keyword>
<evidence type="ECO:0000256" key="1">
    <source>
        <dbReference type="SAM" id="SignalP"/>
    </source>
</evidence>
<evidence type="ECO:0000313" key="3">
    <source>
        <dbReference type="Proteomes" id="UP001374584"/>
    </source>
</evidence>
<reference evidence="2 3" key="1">
    <citation type="submission" date="2024-01" db="EMBL/GenBank/DDBJ databases">
        <title>The genomes of 5 underutilized Papilionoideae crops provide insights into root nodulation and disease resistanc.</title>
        <authorList>
            <person name="Jiang F."/>
        </authorList>
    </citation>
    <scope>NUCLEOTIDE SEQUENCE [LARGE SCALE GENOMIC DNA]</scope>
    <source>
        <strain evidence="2">JINMINGXINNONG_FW02</strain>
        <tissue evidence="2">Leaves</tissue>
    </source>
</reference>